<comment type="caution">
    <text evidence="1">The sequence shown here is derived from an EMBL/GenBank/DDBJ whole genome shotgun (WGS) entry which is preliminary data.</text>
</comment>
<sequence length="795" mass="88551">MKRVYFVEIAISIILLSQIFPNILYGADPPALKIVRDDHVATVEMDFKEGESFGGHLWDIDVDGTDPIGYLLEWWPDPLDTIQMIKGEGCSTGQHTGTKVFATAESPHKLVTASHMAQLQPIANNLTYHLKVTKLNSLGQAASNPTIVSFEGGDSTRVHLLKNSMTFFDDFNLPEGPANELKWNNAMTPQTDPRFNMFFINKQCHSHTLNGTLNGAAGDKSQVAQRPRKPILIEENQRRHVVFDMDGIFSPRGVWYLDFNPMETDLTGHMSFFDANGDVGLPADLLRIRAKNHEISVSLINSAGESYQVAHANLPEFGRRMSTNVRRAFSLSLGSDGIEIKVDGTTVINTLFDEGNFSPGVYHLLWTTIGYNTSKDDNPYFLSHWDNFGFDGPDLDPFVTHNYVTRIIGTDLQKASTYNNQNPIFKIEVPDDIRPITSSISNEVWLVFTYMKNDYSYFDIGIDDYLLFNGNKYDLPEAPNNSRPLNNSLVGYDGSAISNRIKIGEVEMGGNSPVIIGENQVQFFAQNTGIVNVHIEIKCPENGAYPIYTPPSQIHPYKNHGDLPKLGVPTKIVKIDSLYPSEEGDSLYSTELSGTVPVEILAGNRAWAGWAPYLLHSPAQSAELWSTGNTQGIKFIELYIKPVGSDSMPSLRLATITTNALAPAPQSRYEFKIDTRKVNNGEYELFAIAENENGLKSHPNYDGFAFKWDAEEISGAYYPIRVTINNPVIAEYIFNGVHGEQWTEDSSWDNGLMPPYNYDGLIKIAANCEIPEIYSLALGKNAVLNINSNSTLKIK</sequence>
<keyword evidence="2" id="KW-1185">Reference proteome</keyword>
<protein>
    <submittedName>
        <fullName evidence="1">Uncharacterized protein</fullName>
    </submittedName>
</protein>
<accession>A0AA37SUV2</accession>
<dbReference type="RefSeq" id="WP_235291808.1">
    <property type="nucleotide sequence ID" value="NZ_BSOH01000027.1"/>
</dbReference>
<name>A0AA37SUV2_9BACT</name>
<gene>
    <name evidence="1" type="ORF">GCM10007940_41110</name>
</gene>
<reference evidence="1" key="1">
    <citation type="journal article" date="2014" name="Int. J. Syst. Evol. Microbiol.">
        <title>Complete genome sequence of Corynebacterium casei LMG S-19264T (=DSM 44701T), isolated from a smear-ripened cheese.</title>
        <authorList>
            <consortium name="US DOE Joint Genome Institute (JGI-PGF)"/>
            <person name="Walter F."/>
            <person name="Albersmeier A."/>
            <person name="Kalinowski J."/>
            <person name="Ruckert C."/>
        </authorList>
    </citation>
    <scope>NUCLEOTIDE SEQUENCE</scope>
    <source>
        <strain evidence="1">NBRC 108769</strain>
    </source>
</reference>
<dbReference type="EMBL" id="BSOH01000027">
    <property type="protein sequence ID" value="GLR19495.1"/>
    <property type="molecule type" value="Genomic_DNA"/>
</dbReference>
<evidence type="ECO:0000313" key="1">
    <source>
        <dbReference type="EMBL" id="GLR19495.1"/>
    </source>
</evidence>
<evidence type="ECO:0000313" key="2">
    <source>
        <dbReference type="Proteomes" id="UP001156666"/>
    </source>
</evidence>
<organism evidence="1 2">
    <name type="scientific">Portibacter lacus</name>
    <dbReference type="NCBI Taxonomy" id="1099794"/>
    <lineage>
        <taxon>Bacteria</taxon>
        <taxon>Pseudomonadati</taxon>
        <taxon>Bacteroidota</taxon>
        <taxon>Saprospiria</taxon>
        <taxon>Saprospirales</taxon>
        <taxon>Haliscomenobacteraceae</taxon>
        <taxon>Portibacter</taxon>
    </lineage>
</organism>
<dbReference type="AlphaFoldDB" id="A0AA37SUV2"/>
<reference evidence="1" key="2">
    <citation type="submission" date="2023-01" db="EMBL/GenBank/DDBJ databases">
        <title>Draft genome sequence of Portibacter lacus strain NBRC 108769.</title>
        <authorList>
            <person name="Sun Q."/>
            <person name="Mori K."/>
        </authorList>
    </citation>
    <scope>NUCLEOTIDE SEQUENCE</scope>
    <source>
        <strain evidence="1">NBRC 108769</strain>
    </source>
</reference>
<dbReference type="Proteomes" id="UP001156666">
    <property type="component" value="Unassembled WGS sequence"/>
</dbReference>
<proteinExistence type="predicted"/>